<gene>
    <name evidence="1" type="ORF">ACFPN1_00180</name>
</gene>
<accession>A0ABW0SHS3</accession>
<dbReference type="Proteomes" id="UP001596036">
    <property type="component" value="Unassembled WGS sequence"/>
</dbReference>
<dbReference type="EMBL" id="JBHSNM010000001">
    <property type="protein sequence ID" value="MFC5568484.1"/>
    <property type="molecule type" value="Genomic_DNA"/>
</dbReference>
<organism evidence="1 2">
    <name type="scientific">Lysobacter yangpyeongensis</name>
    <dbReference type="NCBI Taxonomy" id="346182"/>
    <lineage>
        <taxon>Bacteria</taxon>
        <taxon>Pseudomonadati</taxon>
        <taxon>Pseudomonadota</taxon>
        <taxon>Gammaproteobacteria</taxon>
        <taxon>Lysobacterales</taxon>
        <taxon>Lysobacteraceae</taxon>
        <taxon>Lysobacter</taxon>
    </lineage>
</organism>
<evidence type="ECO:0000313" key="2">
    <source>
        <dbReference type="Proteomes" id="UP001596036"/>
    </source>
</evidence>
<name>A0ABW0SHS3_9GAMM</name>
<keyword evidence="2" id="KW-1185">Reference proteome</keyword>
<evidence type="ECO:0000313" key="1">
    <source>
        <dbReference type="EMBL" id="MFC5568484.1"/>
    </source>
</evidence>
<sequence length="218" mass="24790">MRLPHPTPTNHPLPFEHFRGGLTDALGAPAGFPEIALSGPAVARFDDLVHELYPDAARVDQPRLQQLAAWLLSLPEEEARQELDARLQCTDDLRALCEDAAWDVHEATRMRIDKLLAYVDREDDLIPDSLPLLGQLDDVLLIELAWPAFAEEANEYRDFCQYRQTERPSGTPEEQRNAWMRDRLAELELLRQGTRMEDMHFANGRSPEGPMRVTGSPL</sequence>
<evidence type="ECO:0008006" key="3">
    <source>
        <dbReference type="Google" id="ProtNLM"/>
    </source>
</evidence>
<comment type="caution">
    <text evidence="1">The sequence shown here is derived from an EMBL/GenBank/DDBJ whole genome shotgun (WGS) entry which is preliminary data.</text>
</comment>
<reference evidence="2" key="1">
    <citation type="journal article" date="2019" name="Int. J. Syst. Evol. Microbiol.">
        <title>The Global Catalogue of Microorganisms (GCM) 10K type strain sequencing project: providing services to taxonomists for standard genome sequencing and annotation.</title>
        <authorList>
            <consortium name="The Broad Institute Genomics Platform"/>
            <consortium name="The Broad Institute Genome Sequencing Center for Infectious Disease"/>
            <person name="Wu L."/>
            <person name="Ma J."/>
        </authorList>
    </citation>
    <scope>NUCLEOTIDE SEQUENCE [LARGE SCALE GENOMIC DNA]</scope>
    <source>
        <strain evidence="2">KACC 11407</strain>
    </source>
</reference>
<dbReference type="RefSeq" id="WP_386751961.1">
    <property type="nucleotide sequence ID" value="NZ_JBHSNM010000001.1"/>
</dbReference>
<proteinExistence type="predicted"/>
<protein>
    <recommendedName>
        <fullName evidence="3">DUF1232 domain-containing protein</fullName>
    </recommendedName>
</protein>